<name>A0A843TAG0_COLES</name>
<protein>
    <submittedName>
        <fullName evidence="1">Uncharacterized protein</fullName>
    </submittedName>
</protein>
<comment type="caution">
    <text evidence="1">The sequence shown here is derived from an EMBL/GenBank/DDBJ whole genome shotgun (WGS) entry which is preliminary data.</text>
</comment>
<proteinExistence type="predicted"/>
<organism evidence="1 2">
    <name type="scientific">Colocasia esculenta</name>
    <name type="common">Wild taro</name>
    <name type="synonym">Arum esculentum</name>
    <dbReference type="NCBI Taxonomy" id="4460"/>
    <lineage>
        <taxon>Eukaryota</taxon>
        <taxon>Viridiplantae</taxon>
        <taxon>Streptophyta</taxon>
        <taxon>Embryophyta</taxon>
        <taxon>Tracheophyta</taxon>
        <taxon>Spermatophyta</taxon>
        <taxon>Magnoliopsida</taxon>
        <taxon>Liliopsida</taxon>
        <taxon>Araceae</taxon>
        <taxon>Aroideae</taxon>
        <taxon>Colocasieae</taxon>
        <taxon>Colocasia</taxon>
    </lineage>
</organism>
<feature type="non-terminal residue" evidence="1">
    <location>
        <position position="90"/>
    </location>
</feature>
<sequence length="90" mass="9121">MGLAVAFWVPGMRRGGPCVVSRCRGASVERGGGVHSYEKGPTGFGLRLSLGGCAEDYFRCVTDSVGFCGSRVCGPTSAGGRGVALFSSAA</sequence>
<gene>
    <name evidence="1" type="ORF">Taro_000292</name>
</gene>
<keyword evidence="2" id="KW-1185">Reference proteome</keyword>
<reference evidence="1" key="1">
    <citation type="submission" date="2017-07" db="EMBL/GenBank/DDBJ databases">
        <title>Taro Niue Genome Assembly and Annotation.</title>
        <authorList>
            <person name="Atibalentja N."/>
            <person name="Keating K."/>
            <person name="Fields C.J."/>
        </authorList>
    </citation>
    <scope>NUCLEOTIDE SEQUENCE</scope>
    <source>
        <strain evidence="1">Niue_2</strain>
        <tissue evidence="1">Leaf</tissue>
    </source>
</reference>
<dbReference type="EMBL" id="NMUH01000006">
    <property type="protein sequence ID" value="MQL68035.1"/>
    <property type="molecule type" value="Genomic_DNA"/>
</dbReference>
<accession>A0A843TAG0</accession>
<evidence type="ECO:0000313" key="1">
    <source>
        <dbReference type="EMBL" id="MQL68035.1"/>
    </source>
</evidence>
<dbReference type="Proteomes" id="UP000652761">
    <property type="component" value="Unassembled WGS sequence"/>
</dbReference>
<dbReference type="AlphaFoldDB" id="A0A843TAG0"/>
<evidence type="ECO:0000313" key="2">
    <source>
        <dbReference type="Proteomes" id="UP000652761"/>
    </source>
</evidence>